<dbReference type="Gene3D" id="2.40.30.10">
    <property type="entry name" value="Translation factors"/>
    <property type="match status" value="1"/>
</dbReference>
<feature type="binding site" evidence="10">
    <location>
        <position position="558"/>
    </location>
    <ligand>
        <name>NADP(+)</name>
        <dbReference type="ChEBI" id="CHEBI:58349"/>
    </ligand>
</feature>
<organism evidence="14 15">
    <name type="scientific">Planoprotostelium fungivorum</name>
    <dbReference type="NCBI Taxonomy" id="1890364"/>
    <lineage>
        <taxon>Eukaryota</taxon>
        <taxon>Amoebozoa</taxon>
        <taxon>Evosea</taxon>
        <taxon>Variosea</taxon>
        <taxon>Cavosteliida</taxon>
        <taxon>Cavosteliaceae</taxon>
        <taxon>Planoprotostelium</taxon>
    </lineage>
</organism>
<dbReference type="InterPro" id="IPR008254">
    <property type="entry name" value="Flavodoxin/NO_synth"/>
</dbReference>
<dbReference type="STRING" id="1890364.A0A2P6NB04"/>
<dbReference type="PROSITE" id="PS51384">
    <property type="entry name" value="FAD_FR"/>
    <property type="match status" value="1"/>
</dbReference>
<evidence type="ECO:0000313" key="15">
    <source>
        <dbReference type="Proteomes" id="UP000241769"/>
    </source>
</evidence>
<dbReference type="GO" id="GO:0050661">
    <property type="term" value="F:NADP binding"/>
    <property type="evidence" value="ECO:0007669"/>
    <property type="project" value="UniProtKB-UniRule"/>
</dbReference>
<feature type="binding site" evidence="10">
    <location>
        <position position="130"/>
    </location>
    <ligand>
        <name>FMN</name>
        <dbReference type="ChEBI" id="CHEBI:58210"/>
    </ligand>
</feature>
<comment type="subcellular location">
    <subcellularLocation>
        <location evidence="3 10">Cytoplasm</location>
    </subcellularLocation>
</comment>
<dbReference type="InterPro" id="IPR017938">
    <property type="entry name" value="Riboflavin_synthase-like_b-brl"/>
</dbReference>
<feature type="binding site" evidence="10">
    <location>
        <position position="343"/>
    </location>
    <ligand>
        <name>FAD</name>
        <dbReference type="ChEBI" id="CHEBI:57692"/>
    </ligand>
</feature>
<dbReference type="Gene3D" id="1.20.990.10">
    <property type="entry name" value="NADPH-cytochrome p450 Reductase, Chain A, domain 3"/>
    <property type="match status" value="1"/>
</dbReference>
<dbReference type="GO" id="GO:0160246">
    <property type="term" value="F:NADPH-iron-sulfur [2Fe-2S] protein oxidoreductase activity"/>
    <property type="evidence" value="ECO:0007669"/>
    <property type="project" value="InterPro"/>
</dbReference>
<dbReference type="InterPro" id="IPR001094">
    <property type="entry name" value="Flavdoxin-like"/>
</dbReference>
<dbReference type="InterPro" id="IPR023173">
    <property type="entry name" value="NADPH_Cyt_P450_Rdtase_alpha"/>
</dbReference>
<dbReference type="HAMAP" id="MF_03178">
    <property type="entry name" value="NDOR1"/>
    <property type="match status" value="1"/>
</dbReference>
<feature type="region of interest" description="Disordered" evidence="11">
    <location>
        <begin position="177"/>
        <end position="197"/>
    </location>
</feature>
<evidence type="ECO:0000256" key="10">
    <source>
        <dbReference type="HAMAP-Rule" id="MF_03178"/>
    </source>
</evidence>
<dbReference type="FunCoup" id="A0A2P6NB04">
    <property type="interactions" value="476"/>
</dbReference>
<dbReference type="PANTHER" id="PTHR19384:SF10">
    <property type="entry name" value="NADPH-DEPENDENT DIFLAVIN OXIDOREDUCTASE 1"/>
    <property type="match status" value="1"/>
</dbReference>
<comment type="cofactor">
    <cofactor evidence="1 10">
        <name>FMN</name>
        <dbReference type="ChEBI" id="CHEBI:58210"/>
    </cofactor>
</comment>
<comment type="function">
    <text evidence="10">NADPH-dependent reductase which is a central component of the cytosolic iron-sulfur (Fe-S) protein assembly (CIA) machinery. Transfers electrons from NADPH via its FAD and FMN prosthetic groups to the [2Fe-2S] cluster of the anamorsin/DRE2 homolog, another key component of the CIA machinery. In turn, this reduced cluster provides electrons for assembly of cytosolic iron-sulfur cluster proteins.</text>
</comment>
<comment type="caution">
    <text evidence="14">The sequence shown here is derived from an EMBL/GenBank/DDBJ whole genome shotgun (WGS) entry which is preliminary data.</text>
</comment>
<dbReference type="PROSITE" id="PS50902">
    <property type="entry name" value="FLAVODOXIN_LIKE"/>
    <property type="match status" value="1"/>
</dbReference>
<evidence type="ECO:0000259" key="13">
    <source>
        <dbReference type="PROSITE" id="PS51384"/>
    </source>
</evidence>
<keyword evidence="15" id="KW-1185">Reference proteome</keyword>
<reference evidence="14 15" key="1">
    <citation type="journal article" date="2018" name="Genome Biol. Evol.">
        <title>Multiple Roots of Fruiting Body Formation in Amoebozoa.</title>
        <authorList>
            <person name="Hillmann F."/>
            <person name="Forbes G."/>
            <person name="Novohradska S."/>
            <person name="Ferling I."/>
            <person name="Riege K."/>
            <person name="Groth M."/>
            <person name="Westermann M."/>
            <person name="Marz M."/>
            <person name="Spaller T."/>
            <person name="Winckler T."/>
            <person name="Schaap P."/>
            <person name="Glockner G."/>
        </authorList>
    </citation>
    <scope>NUCLEOTIDE SEQUENCE [LARGE SCALE GENOMIC DNA]</scope>
    <source>
        <strain evidence="14 15">Jena</strain>
    </source>
</reference>
<name>A0A2P6NB04_9EUKA</name>
<feature type="binding site" evidence="10">
    <location>
        <begin position="57"/>
        <end position="60"/>
    </location>
    <ligand>
        <name>FMN</name>
        <dbReference type="ChEBI" id="CHEBI:58210"/>
    </ligand>
</feature>
<feature type="binding site" evidence="10">
    <location>
        <begin position="509"/>
        <end position="510"/>
    </location>
    <ligand>
        <name>NADP(+)</name>
        <dbReference type="ChEBI" id="CHEBI:58349"/>
    </ligand>
</feature>
<comment type="similarity">
    <text evidence="10">In the N-terminal section; belongs to the flavodoxin family.</text>
</comment>
<dbReference type="InterPro" id="IPR039261">
    <property type="entry name" value="FNR_nucleotide-bd"/>
</dbReference>
<comment type="cofactor">
    <cofactor evidence="2 10">
        <name>FAD</name>
        <dbReference type="ChEBI" id="CHEBI:57692"/>
    </cofactor>
</comment>
<dbReference type="Pfam" id="PF00258">
    <property type="entry name" value="Flavodoxin_1"/>
    <property type="match status" value="1"/>
</dbReference>
<dbReference type="SUPFAM" id="SSF52343">
    <property type="entry name" value="Ferredoxin reductase-like, C-terminal NADP-linked domain"/>
    <property type="match status" value="1"/>
</dbReference>
<dbReference type="PANTHER" id="PTHR19384">
    <property type="entry name" value="NITRIC OXIDE SYNTHASE-RELATED"/>
    <property type="match status" value="1"/>
</dbReference>
<evidence type="ECO:0000256" key="3">
    <source>
        <dbReference type="ARBA" id="ARBA00004496"/>
    </source>
</evidence>
<feature type="binding site" evidence="10">
    <location>
        <begin position="10"/>
        <end position="15"/>
    </location>
    <ligand>
        <name>FMN</name>
        <dbReference type="ChEBI" id="CHEBI:58210"/>
    </ligand>
</feature>
<feature type="binding site" evidence="10">
    <location>
        <begin position="522"/>
        <end position="526"/>
    </location>
    <ligand>
        <name>NADP(+)</name>
        <dbReference type="ChEBI" id="CHEBI:58349"/>
    </ligand>
</feature>
<dbReference type="SUPFAM" id="SSF52218">
    <property type="entry name" value="Flavoproteins"/>
    <property type="match status" value="1"/>
</dbReference>
<dbReference type="InParanoid" id="A0A2P6NB04"/>
<keyword evidence="9 10" id="KW-0560">Oxidoreductase</keyword>
<dbReference type="GO" id="GO:0016651">
    <property type="term" value="F:oxidoreductase activity, acting on NAD(P)H"/>
    <property type="evidence" value="ECO:0007669"/>
    <property type="project" value="UniProtKB-UniRule"/>
</dbReference>
<evidence type="ECO:0000256" key="1">
    <source>
        <dbReference type="ARBA" id="ARBA00001917"/>
    </source>
</evidence>
<keyword evidence="5 10" id="KW-0285">Flavoprotein</keyword>
<dbReference type="Pfam" id="PF00667">
    <property type="entry name" value="FAD_binding_1"/>
    <property type="match status" value="1"/>
</dbReference>
<gene>
    <name evidence="14" type="ORF">PROFUN_01943</name>
</gene>
<dbReference type="FunFam" id="3.40.50.80:FF:000032">
    <property type="entry name" value="NADPH-dependent diflavin oxidoreductase 1"/>
    <property type="match status" value="1"/>
</dbReference>
<dbReference type="Gene3D" id="3.40.50.80">
    <property type="entry name" value="Nucleotide-binding domain of ferredoxin-NADP reductase (FNR) module"/>
    <property type="match status" value="1"/>
</dbReference>
<dbReference type="InterPro" id="IPR017927">
    <property type="entry name" value="FAD-bd_FR_type"/>
</dbReference>
<dbReference type="InterPro" id="IPR029039">
    <property type="entry name" value="Flavoprotein-like_sf"/>
</dbReference>
<dbReference type="GO" id="GO:0005634">
    <property type="term" value="C:nucleus"/>
    <property type="evidence" value="ECO:0007669"/>
    <property type="project" value="UniProtKB-ARBA"/>
</dbReference>
<dbReference type="Pfam" id="PF00175">
    <property type="entry name" value="NAD_binding_1"/>
    <property type="match status" value="1"/>
</dbReference>
<keyword evidence="4 10" id="KW-0963">Cytoplasm</keyword>
<keyword evidence="8 10" id="KW-0521">NADP</keyword>
<comment type="similarity">
    <text evidence="10">Belongs to the NADPH-dependent diflavin oxidoreductase NDOR1 family.</text>
</comment>
<feature type="domain" description="FAD-binding FR-type" evidence="13">
    <location>
        <begin position="199"/>
        <end position="434"/>
    </location>
</feature>
<evidence type="ECO:0000256" key="7">
    <source>
        <dbReference type="ARBA" id="ARBA00022827"/>
    </source>
</evidence>
<dbReference type="OrthoDB" id="1856718at2759"/>
<evidence type="ECO:0000256" key="4">
    <source>
        <dbReference type="ARBA" id="ARBA00022490"/>
    </source>
</evidence>
<dbReference type="GO" id="GO:0050660">
    <property type="term" value="F:flavin adenine dinucleotide binding"/>
    <property type="evidence" value="ECO:0007669"/>
    <property type="project" value="UniProtKB-UniRule"/>
</dbReference>
<evidence type="ECO:0000256" key="6">
    <source>
        <dbReference type="ARBA" id="ARBA00022643"/>
    </source>
</evidence>
<evidence type="ECO:0000256" key="11">
    <source>
        <dbReference type="SAM" id="MobiDB-lite"/>
    </source>
</evidence>
<accession>A0A2P6NB04</accession>
<dbReference type="AlphaFoldDB" id="A0A2P6NB04"/>
<evidence type="ECO:0000256" key="8">
    <source>
        <dbReference type="ARBA" id="ARBA00022857"/>
    </source>
</evidence>
<dbReference type="GO" id="GO:0010181">
    <property type="term" value="F:FMN binding"/>
    <property type="evidence" value="ECO:0007669"/>
    <property type="project" value="UniProtKB-UniRule"/>
</dbReference>
<evidence type="ECO:0000256" key="9">
    <source>
        <dbReference type="ARBA" id="ARBA00023002"/>
    </source>
</evidence>
<dbReference type="Gene3D" id="3.40.50.360">
    <property type="match status" value="1"/>
</dbReference>
<dbReference type="InterPro" id="IPR001433">
    <property type="entry name" value="OxRdtase_FAD/NAD-bd"/>
</dbReference>
<dbReference type="InterPro" id="IPR001709">
    <property type="entry name" value="Flavoprot_Pyr_Nucl_cyt_Rdtase"/>
</dbReference>
<feature type="binding site" evidence="10">
    <location>
        <begin position="95"/>
        <end position="104"/>
    </location>
    <ligand>
        <name>FMN</name>
        <dbReference type="ChEBI" id="CHEBI:58210"/>
    </ligand>
</feature>
<dbReference type="InterPro" id="IPR003097">
    <property type="entry name" value="CysJ-like_FAD-binding"/>
</dbReference>
<dbReference type="GO" id="GO:0016226">
    <property type="term" value="P:iron-sulfur cluster assembly"/>
    <property type="evidence" value="ECO:0007669"/>
    <property type="project" value="UniProtKB-UniRule"/>
</dbReference>
<feature type="binding site" evidence="10">
    <location>
        <position position="596"/>
    </location>
    <ligand>
        <name>FAD</name>
        <dbReference type="ChEBI" id="CHEBI:57692"/>
    </ligand>
</feature>
<dbReference type="SUPFAM" id="SSF63380">
    <property type="entry name" value="Riboflavin synthase domain-like"/>
    <property type="match status" value="1"/>
</dbReference>
<feature type="binding site" evidence="10">
    <location>
        <position position="448"/>
    </location>
    <ligand>
        <name>NADP(+)</name>
        <dbReference type="ChEBI" id="CHEBI:58349"/>
    </ligand>
</feature>
<evidence type="ECO:0000256" key="5">
    <source>
        <dbReference type="ARBA" id="ARBA00022630"/>
    </source>
</evidence>
<dbReference type="EC" id="1.18.1.-" evidence="10"/>
<evidence type="ECO:0000259" key="12">
    <source>
        <dbReference type="PROSITE" id="PS50902"/>
    </source>
</evidence>
<dbReference type="Proteomes" id="UP000241769">
    <property type="component" value="Unassembled WGS sequence"/>
</dbReference>
<feature type="binding site" evidence="10">
    <location>
        <begin position="373"/>
        <end position="376"/>
    </location>
    <ligand>
        <name>FAD</name>
        <dbReference type="ChEBI" id="CHEBI:57692"/>
    </ligand>
</feature>
<evidence type="ECO:0000313" key="14">
    <source>
        <dbReference type="EMBL" id="PRP81109.1"/>
    </source>
</evidence>
<dbReference type="GO" id="GO:0005829">
    <property type="term" value="C:cytosol"/>
    <property type="evidence" value="ECO:0007669"/>
    <property type="project" value="TreeGrafter"/>
</dbReference>
<dbReference type="EMBL" id="MDYQ01000129">
    <property type="protein sequence ID" value="PRP81109.1"/>
    <property type="molecule type" value="Genomic_DNA"/>
</dbReference>
<feature type="domain" description="Flavodoxin-like" evidence="12">
    <location>
        <begin position="4"/>
        <end position="148"/>
    </location>
</feature>
<proteinExistence type="inferred from homology"/>
<keyword evidence="6 10" id="KW-0288">FMN</keyword>
<protein>
    <recommendedName>
        <fullName evidence="10">NADPH-dependent diflavin oxidoreductase 1</fullName>
        <ecNumber evidence="10">1.18.1.-</ecNumber>
    </recommendedName>
    <alternativeName>
        <fullName evidence="10">NADPH-dependent FMN and FAD-containing oxidoreductase</fullName>
    </alternativeName>
</protein>
<dbReference type="PRINTS" id="PR00371">
    <property type="entry name" value="FPNCR"/>
</dbReference>
<feature type="binding site" evidence="10">
    <location>
        <begin position="407"/>
        <end position="410"/>
    </location>
    <ligand>
        <name>FAD</name>
        <dbReference type="ChEBI" id="CHEBI:57692"/>
    </ligand>
</feature>
<dbReference type="FunFam" id="3.40.50.360:FF:000015">
    <property type="entry name" value="NADPH-dependent diflavin oxidoreductase 1"/>
    <property type="match status" value="1"/>
</dbReference>
<dbReference type="PRINTS" id="PR00369">
    <property type="entry name" value="FLAVODOXIN"/>
</dbReference>
<evidence type="ECO:0000256" key="2">
    <source>
        <dbReference type="ARBA" id="ARBA00001974"/>
    </source>
</evidence>
<comment type="similarity">
    <text evidence="10">In the C-terminal section; belongs to the flavoprotein pyridine nucleotide cytochrome reductase family.</text>
</comment>
<dbReference type="InterPro" id="IPR028879">
    <property type="entry name" value="NDOR1"/>
</dbReference>
<keyword evidence="7 10" id="KW-0274">FAD</keyword>
<comment type="catalytic activity">
    <reaction evidence="10">
        <text>2 oxidized [2Fe-2S]-[protein] + NADPH = 2 reduced [2Fe-2S]-[protein] + NADP(+) + H(+)</text>
        <dbReference type="Rhea" id="RHEA:67716"/>
        <dbReference type="Rhea" id="RHEA-COMP:17327"/>
        <dbReference type="Rhea" id="RHEA-COMP:17328"/>
        <dbReference type="ChEBI" id="CHEBI:15378"/>
        <dbReference type="ChEBI" id="CHEBI:33737"/>
        <dbReference type="ChEBI" id="CHEBI:33738"/>
        <dbReference type="ChEBI" id="CHEBI:57783"/>
        <dbReference type="ChEBI" id="CHEBI:58349"/>
    </reaction>
</comment>
<sequence>MAAITVVYGSQTGTAKEVAERVAREAKRRHLQTKLQSLEFYDWTRLPEESLIIFCVSTTGQGDFPDSMKNFWRLLMQKRLSTKSLSSVQFGIFGLGDTSYSRYNFVAKKLFRRLVQLGAAPIIDRGDGDDQHPIGLEGALDPWLSKLWDVVLALHPLPAGCSVLPSDTLPPPRFTLVTEPKSRNESRATHTNGENFSESSPYAATLLCNERLTAEDWEQDVRLFRLDITNSSIEYQPGDVLYVMPENSKEDSEKFLERMGLSGDTILYDLLPNDHDLHPSHIVFPISLLDYVRRFVDFMGTMRRYFFEMLSHFATDAMEKERLQHFASSEGQGDLRFYNTKERRTALQVLYDFPSVKIPLEYLFDFIPSIQPRAFSISSAQSAHPTDIEITVAIVKFKTKMGRIRRGVCTSHLSSLQKGDKVNVYVKRGLLKLPKEAQTPIIMVGPGTGLAIFRSFVQERRQQRSRGLTVGPTAFFFGCRGRETDYLHGEEWEEMLREGVLSLYSVAFSRDREEAERMDRGRNYVQHKIRERREEVWKILSQMSVIYISGSSGRMPIDVREAFVDVVRECKPCTQEEAEEYISTMDKEGRYQVETWS</sequence>